<accession>A0ABQ8GBN7</accession>
<evidence type="ECO:0000313" key="1">
    <source>
        <dbReference type="EMBL" id="KAH7051142.1"/>
    </source>
</evidence>
<sequence>MWNAGASLGRRLVSSSAPWANVTVSSRQWGICIRSASSPRCWPSCGSERNFFFFFACLVIHVHTLEPPYSSVRTVRQPFTTASEPNMTITKRTKINAIMRNVLIVSMMIGRAGKESVHVVRGMKSWHTVSLVKVLWVLVRKSRNKASAFLSKER</sequence>
<evidence type="ECO:0008006" key="3">
    <source>
        <dbReference type="Google" id="ProtNLM"/>
    </source>
</evidence>
<proteinExistence type="predicted"/>
<keyword evidence="2" id="KW-1185">Reference proteome</keyword>
<dbReference type="Proteomes" id="UP000774617">
    <property type="component" value="Unassembled WGS sequence"/>
</dbReference>
<evidence type="ECO:0000313" key="2">
    <source>
        <dbReference type="Proteomes" id="UP000774617"/>
    </source>
</evidence>
<name>A0ABQ8GBN7_9PEZI</name>
<organism evidence="1 2">
    <name type="scientific">Macrophomina phaseolina</name>
    <dbReference type="NCBI Taxonomy" id="35725"/>
    <lineage>
        <taxon>Eukaryota</taxon>
        <taxon>Fungi</taxon>
        <taxon>Dikarya</taxon>
        <taxon>Ascomycota</taxon>
        <taxon>Pezizomycotina</taxon>
        <taxon>Dothideomycetes</taxon>
        <taxon>Dothideomycetes incertae sedis</taxon>
        <taxon>Botryosphaeriales</taxon>
        <taxon>Botryosphaeriaceae</taxon>
        <taxon>Macrophomina</taxon>
    </lineage>
</organism>
<comment type="caution">
    <text evidence="1">The sequence shown here is derived from an EMBL/GenBank/DDBJ whole genome shotgun (WGS) entry which is preliminary data.</text>
</comment>
<gene>
    <name evidence="1" type="ORF">B0J12DRAFT_78615</name>
</gene>
<reference evidence="1 2" key="1">
    <citation type="journal article" date="2021" name="Nat. Commun.">
        <title>Genetic determinants of endophytism in the Arabidopsis root mycobiome.</title>
        <authorList>
            <person name="Mesny F."/>
            <person name="Miyauchi S."/>
            <person name="Thiergart T."/>
            <person name="Pickel B."/>
            <person name="Atanasova L."/>
            <person name="Karlsson M."/>
            <person name="Huettel B."/>
            <person name="Barry K.W."/>
            <person name="Haridas S."/>
            <person name="Chen C."/>
            <person name="Bauer D."/>
            <person name="Andreopoulos W."/>
            <person name="Pangilinan J."/>
            <person name="LaButti K."/>
            <person name="Riley R."/>
            <person name="Lipzen A."/>
            <person name="Clum A."/>
            <person name="Drula E."/>
            <person name="Henrissat B."/>
            <person name="Kohler A."/>
            <person name="Grigoriev I.V."/>
            <person name="Martin F.M."/>
            <person name="Hacquard S."/>
        </authorList>
    </citation>
    <scope>NUCLEOTIDE SEQUENCE [LARGE SCALE GENOMIC DNA]</scope>
    <source>
        <strain evidence="1 2">MPI-SDFR-AT-0080</strain>
    </source>
</reference>
<protein>
    <recommendedName>
        <fullName evidence="3">Secreted protein</fullName>
    </recommendedName>
</protein>
<dbReference type="EMBL" id="JAGTJR010000012">
    <property type="protein sequence ID" value="KAH7051142.1"/>
    <property type="molecule type" value="Genomic_DNA"/>
</dbReference>